<proteinExistence type="predicted"/>
<accession>A0A133Y756</accession>
<feature type="domain" description="AAA" evidence="1">
    <location>
        <begin position="22"/>
        <end position="133"/>
    </location>
</feature>
<organism evidence="2 3">
    <name type="scientific">Amygdalobacter nucleatus</name>
    <dbReference type="NCBI Taxonomy" id="3029274"/>
    <lineage>
        <taxon>Bacteria</taxon>
        <taxon>Bacillati</taxon>
        <taxon>Bacillota</taxon>
        <taxon>Clostridia</taxon>
        <taxon>Eubacteriales</taxon>
        <taxon>Oscillospiraceae</taxon>
        <taxon>Amygdalobacter</taxon>
    </lineage>
</organism>
<gene>
    <name evidence="2" type="ORF">HMPREF1872_01361</name>
</gene>
<dbReference type="EMBL" id="LSCV01000044">
    <property type="protein sequence ID" value="KXB39039.1"/>
    <property type="molecule type" value="Genomic_DNA"/>
</dbReference>
<dbReference type="SUPFAM" id="SSF52540">
    <property type="entry name" value="P-loop containing nucleoside triphosphate hydrolases"/>
    <property type="match status" value="1"/>
</dbReference>
<dbReference type="AlphaFoldDB" id="A0A133Y756"/>
<evidence type="ECO:0000313" key="2">
    <source>
        <dbReference type="EMBL" id="KXB39039.1"/>
    </source>
</evidence>
<evidence type="ECO:0000313" key="3">
    <source>
        <dbReference type="Proteomes" id="UP000070080"/>
    </source>
</evidence>
<sequence>MIYLQRIADKQLCQKLDAFGEVLIIGPKGCGQTTTAKQAAKSFIEFQDEDKHENLLLISNTQPSDLLKGKKPRLFDEWQDAPKIWGAIRKDLDDTGEIGQYILTGSSSAKVKTAHTSTLRISRMNMYPMSLYESNESNGTVSLSQLLQPRFFYKLSIANDY</sequence>
<dbReference type="InterPro" id="IPR041682">
    <property type="entry name" value="AAA_14"/>
</dbReference>
<protein>
    <recommendedName>
        <fullName evidence="1">AAA domain-containing protein</fullName>
    </recommendedName>
</protein>
<evidence type="ECO:0000259" key="1">
    <source>
        <dbReference type="Pfam" id="PF13173"/>
    </source>
</evidence>
<dbReference type="RefSeq" id="WP_066715000.1">
    <property type="nucleotide sequence ID" value="NZ_JARFNM010000001.1"/>
</dbReference>
<comment type="caution">
    <text evidence="2">The sequence shown here is derived from an EMBL/GenBank/DDBJ whole genome shotgun (WGS) entry which is preliminary data.</text>
</comment>
<dbReference type="PANTHER" id="PTHR43566">
    <property type="entry name" value="CONSERVED PROTEIN"/>
    <property type="match status" value="1"/>
</dbReference>
<dbReference type="InterPro" id="IPR027417">
    <property type="entry name" value="P-loop_NTPase"/>
</dbReference>
<name>A0A133Y756_9FIRM</name>
<keyword evidence="3" id="KW-1185">Reference proteome</keyword>
<dbReference type="PATRIC" id="fig|1497955.3.peg.1328"/>
<dbReference type="PANTHER" id="PTHR43566:SF2">
    <property type="entry name" value="DUF4143 DOMAIN-CONTAINING PROTEIN"/>
    <property type="match status" value="1"/>
</dbReference>
<dbReference type="Pfam" id="PF13173">
    <property type="entry name" value="AAA_14"/>
    <property type="match status" value="1"/>
</dbReference>
<reference evidence="3" key="1">
    <citation type="submission" date="2016-01" db="EMBL/GenBank/DDBJ databases">
        <authorList>
            <person name="Mitreva M."/>
            <person name="Pepin K.H."/>
            <person name="Mihindukulasuriya K.A."/>
            <person name="Fulton R."/>
            <person name="Fronick C."/>
            <person name="O'Laughlin M."/>
            <person name="Miner T."/>
            <person name="Herter B."/>
            <person name="Rosa B.A."/>
            <person name="Cordes M."/>
            <person name="Tomlinson C."/>
            <person name="Wollam A."/>
            <person name="Palsikar V.B."/>
            <person name="Mardis E.R."/>
            <person name="Wilson R.K."/>
        </authorList>
    </citation>
    <scope>NUCLEOTIDE SEQUENCE [LARGE SCALE GENOMIC DNA]</scope>
    <source>
        <strain evidence="3">KA00274</strain>
    </source>
</reference>
<dbReference type="Proteomes" id="UP000070080">
    <property type="component" value="Unassembled WGS sequence"/>
</dbReference>